<dbReference type="PRINTS" id="PR00704">
    <property type="entry name" value="CALPAIN"/>
</dbReference>
<dbReference type="SUPFAM" id="SSF116846">
    <property type="entry name" value="MIT domain"/>
    <property type="match status" value="1"/>
</dbReference>
<dbReference type="SMART" id="SM00720">
    <property type="entry name" value="calpain_III"/>
    <property type="match status" value="1"/>
</dbReference>
<organism evidence="9 10">
    <name type="scientific">Acaulospora morrowiae</name>
    <dbReference type="NCBI Taxonomy" id="94023"/>
    <lineage>
        <taxon>Eukaryota</taxon>
        <taxon>Fungi</taxon>
        <taxon>Fungi incertae sedis</taxon>
        <taxon>Mucoromycota</taxon>
        <taxon>Glomeromycotina</taxon>
        <taxon>Glomeromycetes</taxon>
        <taxon>Diversisporales</taxon>
        <taxon>Acaulosporaceae</taxon>
        <taxon>Acaulospora</taxon>
    </lineage>
</organism>
<dbReference type="InterPro" id="IPR038765">
    <property type="entry name" value="Papain-like_cys_pep_sf"/>
</dbReference>
<dbReference type="SUPFAM" id="SSF54001">
    <property type="entry name" value="Cysteine proteinases"/>
    <property type="match status" value="1"/>
</dbReference>
<evidence type="ECO:0000256" key="1">
    <source>
        <dbReference type="ARBA" id="ARBA00010193"/>
    </source>
</evidence>
<feature type="domain" description="Calpain catalytic" evidence="8">
    <location>
        <begin position="158"/>
        <end position="419"/>
    </location>
</feature>
<evidence type="ECO:0000256" key="6">
    <source>
        <dbReference type="PROSITE-ProRule" id="PRU00239"/>
    </source>
</evidence>
<dbReference type="InterPro" id="IPR051297">
    <property type="entry name" value="PalB/RIM13"/>
</dbReference>
<dbReference type="Pfam" id="PF01067">
    <property type="entry name" value="Calpain_III"/>
    <property type="match status" value="1"/>
</dbReference>
<name>A0A9N9AQE6_9GLOM</name>
<proteinExistence type="inferred from homology"/>
<dbReference type="SMART" id="SM00745">
    <property type="entry name" value="MIT"/>
    <property type="match status" value="1"/>
</dbReference>
<dbReference type="AlphaFoldDB" id="A0A9N9AQE6"/>
<reference evidence="9" key="1">
    <citation type="submission" date="2021-06" db="EMBL/GenBank/DDBJ databases">
        <authorList>
            <person name="Kallberg Y."/>
            <person name="Tangrot J."/>
            <person name="Rosling A."/>
        </authorList>
    </citation>
    <scope>NUCLEOTIDE SEQUENCE</scope>
    <source>
        <strain evidence="9">CL551</strain>
    </source>
</reference>
<dbReference type="PANTHER" id="PTHR46143">
    <property type="entry name" value="CALPAIN-7"/>
    <property type="match status" value="1"/>
</dbReference>
<keyword evidence="3 6" id="KW-0378">Hydrolase</keyword>
<dbReference type="Proteomes" id="UP000789342">
    <property type="component" value="Unassembled WGS sequence"/>
</dbReference>
<evidence type="ECO:0000313" key="10">
    <source>
        <dbReference type="Proteomes" id="UP000789342"/>
    </source>
</evidence>
<dbReference type="Pfam" id="PF04212">
    <property type="entry name" value="MIT"/>
    <property type="match status" value="1"/>
</dbReference>
<evidence type="ECO:0000256" key="5">
    <source>
        <dbReference type="PIRSR" id="PIRSR622684-1"/>
    </source>
</evidence>
<evidence type="ECO:0000256" key="4">
    <source>
        <dbReference type="ARBA" id="ARBA00022807"/>
    </source>
</evidence>
<protein>
    <submittedName>
        <fullName evidence="9">15160_t:CDS:1</fullName>
    </submittedName>
</protein>
<dbReference type="Gene3D" id="2.60.120.380">
    <property type="match status" value="2"/>
</dbReference>
<dbReference type="GO" id="GO:0006508">
    <property type="term" value="P:proteolysis"/>
    <property type="evidence" value="ECO:0007669"/>
    <property type="project" value="UniProtKB-KW"/>
</dbReference>
<dbReference type="InterPro" id="IPR022683">
    <property type="entry name" value="Calpain_III"/>
</dbReference>
<evidence type="ECO:0000259" key="8">
    <source>
        <dbReference type="PROSITE" id="PS50203"/>
    </source>
</evidence>
<dbReference type="InterPro" id="IPR036181">
    <property type="entry name" value="MIT_dom_sf"/>
</dbReference>
<dbReference type="CDD" id="cd00044">
    <property type="entry name" value="CysPc"/>
    <property type="match status" value="1"/>
</dbReference>
<dbReference type="OrthoDB" id="167576at2759"/>
<dbReference type="InterPro" id="IPR022682">
    <property type="entry name" value="Calpain_domain_III"/>
</dbReference>
<dbReference type="InterPro" id="IPR007330">
    <property type="entry name" value="MIT_dom"/>
</dbReference>
<keyword evidence="4 6" id="KW-0788">Thiol protease</keyword>
<dbReference type="SUPFAM" id="SSF49758">
    <property type="entry name" value="Calpain large subunit, middle domain (domain III)"/>
    <property type="match status" value="3"/>
</dbReference>
<dbReference type="EMBL" id="CAJVPV010002808">
    <property type="protein sequence ID" value="CAG8536367.1"/>
    <property type="molecule type" value="Genomic_DNA"/>
</dbReference>
<dbReference type="Pfam" id="PF00648">
    <property type="entry name" value="Peptidase_C2"/>
    <property type="match status" value="1"/>
</dbReference>
<evidence type="ECO:0000256" key="7">
    <source>
        <dbReference type="SAM" id="MobiDB-lite"/>
    </source>
</evidence>
<dbReference type="Gene3D" id="1.20.58.80">
    <property type="entry name" value="Phosphotransferase system, lactose/cellobiose-type IIA subunit"/>
    <property type="match status" value="1"/>
</dbReference>
<feature type="region of interest" description="Disordered" evidence="7">
    <location>
        <begin position="104"/>
        <end position="123"/>
    </location>
</feature>
<evidence type="ECO:0000256" key="3">
    <source>
        <dbReference type="ARBA" id="ARBA00022801"/>
    </source>
</evidence>
<feature type="active site" evidence="5 6">
    <location>
        <position position="379"/>
    </location>
</feature>
<feature type="active site" evidence="5 6">
    <location>
        <position position="399"/>
    </location>
</feature>
<dbReference type="Gene3D" id="3.90.70.10">
    <property type="entry name" value="Cysteine proteinases"/>
    <property type="match status" value="1"/>
</dbReference>
<comment type="caution">
    <text evidence="9">The sequence shown here is derived from an EMBL/GenBank/DDBJ whole genome shotgun (WGS) entry which is preliminary data.</text>
</comment>
<dbReference type="GO" id="GO:0004198">
    <property type="term" value="F:calcium-dependent cysteine-type endopeptidase activity"/>
    <property type="evidence" value="ECO:0007669"/>
    <property type="project" value="InterPro"/>
</dbReference>
<dbReference type="PANTHER" id="PTHR46143:SF1">
    <property type="entry name" value="CALPAIN-7"/>
    <property type="match status" value="1"/>
</dbReference>
<keyword evidence="2 6" id="KW-0645">Protease</keyword>
<evidence type="ECO:0000256" key="2">
    <source>
        <dbReference type="ARBA" id="ARBA00022670"/>
    </source>
</evidence>
<dbReference type="SMART" id="SM00230">
    <property type="entry name" value="CysPc"/>
    <property type="match status" value="1"/>
</dbReference>
<feature type="non-terminal residue" evidence="9">
    <location>
        <position position="825"/>
    </location>
</feature>
<feature type="active site" evidence="5 6">
    <location>
        <position position="213"/>
    </location>
</feature>
<sequence>LKTNLGINSLDSITRPNKNVTAGLPLSPLESILNKAQSTLDRAISQDQQKNDQEALDLYIEAVELFIKARNETQDESFKSGLNIKIKQLLERAEDLKGLPAKPRQTLPVQSASPRKLPTFPSSHSKLTTKEIEVLKNSSYINDKLFLPWLEIDLQEKFEYDEPFIDPDGTLPLSNYQKVNFDSWKRPSEFMDNPKMIAMISSETIRQEVVTDCTFVSSLCVCAAYERRFKKQLITECIYPKNEYGYPTYNPSGKYMVKLTCNGIARKVVVDDLLPISRDGTLMCAFSSNKNELWPSIIEKAYLKLMGGYDFPGSNSSIDLHALTGWIPERILIDDEKFDKDVTWKRLLDGQEYGDVLITISTGDTNESESNAIGLFPLHAYAVLDVQEVNGLRLLRAKNPWSHMRWTGPFSHLDESSWTPELIRKLKYDREKAILEDDAYKPQYRLEVKNDDSKPSAVRLLLSRHIAFTEENKDFITLYVYDETNGERVYCFGKPWKMGSFVDSPHVLIRFNAPLGRSVYTVVVDQHEKKKSLEFSLKSYCMSPVAMSEIPSKYPIEFQTSGKWIKLTAGGNSGYVSYLNNPQYCLSLPTSTNLSSGKARVLLMLEGPRTFKINVTLVWSKGKRVTSVTPKDIVVRSCGYQYGFCYCEIEDIRLGDYTIVVSTFEPDKLGDYKLTVASNIEFKMTPIPLEGAGLFKKTIQGRWISGLNAMGCINNPEYKHNPSYHLEIKEMTTIKIRLQTPKIKPLPMVNIGIFEKHPTKLLGREVGSSGVYTNYPQGVLMDDVLLQPHHDGYIVVFSTWEKDISGEFDAYLYSDRNIVPVENNL</sequence>
<dbReference type="InterPro" id="IPR036213">
    <property type="entry name" value="Calpain_III_sf"/>
</dbReference>
<keyword evidence="10" id="KW-1185">Reference proteome</keyword>
<comment type="similarity">
    <text evidence="1">Belongs to the peptidase C2 family. PalB/RIM13 subfamily.</text>
</comment>
<dbReference type="InterPro" id="IPR001300">
    <property type="entry name" value="Peptidase_C2_calpain_cat"/>
</dbReference>
<accession>A0A9N9AQE6</accession>
<dbReference type="PROSITE" id="PS50203">
    <property type="entry name" value="CALPAIN_CAT"/>
    <property type="match status" value="1"/>
</dbReference>
<gene>
    <name evidence="9" type="ORF">AMORRO_LOCUS4914</name>
</gene>
<dbReference type="InterPro" id="IPR022684">
    <property type="entry name" value="Calpain_cysteine_protease"/>
</dbReference>
<evidence type="ECO:0000313" key="9">
    <source>
        <dbReference type="EMBL" id="CAG8536367.1"/>
    </source>
</evidence>